<accession>A0A1E1LW96</accession>
<reference evidence="2" key="1">
    <citation type="submission" date="2016-03" db="EMBL/GenBank/DDBJ databases">
        <authorList>
            <person name="Guldener U."/>
        </authorList>
    </citation>
    <scope>NUCLEOTIDE SEQUENCE [LARGE SCALE GENOMIC DNA]</scope>
</reference>
<proteinExistence type="predicted"/>
<evidence type="ECO:0000313" key="2">
    <source>
        <dbReference type="Proteomes" id="UP000177625"/>
    </source>
</evidence>
<sequence>MACTYPLPRFAFHSITFNVIYYGDLVDLEMSVCRSCRCKKNIYLGVRPVHSTLTTALLADLVIPNTLIYSPRGPHLWSTYTISKSVCSGITSDPNPGYTTITHETIGRFAGLMHEKRKLIHAKEEEETGGWKKPRTYSNILVTQIVPKELPDIQRRKQSCRDMLEKTLSKTRDHVPVSISGPARILRINKNHQVLVEATQEVGKMLPELGGSLCVIALKILLGLSSSELVLLSYATVIDTNDPSPTK</sequence>
<name>A0A1E1LW96_RHYSE</name>
<gene>
    <name evidence="1" type="ORF">RSE6_00839</name>
</gene>
<dbReference type="Proteomes" id="UP000177625">
    <property type="component" value="Unassembled WGS sequence"/>
</dbReference>
<dbReference type="AlphaFoldDB" id="A0A1E1LW96"/>
<protein>
    <submittedName>
        <fullName evidence="1">Uncharacterized protein</fullName>
    </submittedName>
</protein>
<keyword evidence="2" id="KW-1185">Reference proteome</keyword>
<evidence type="ECO:0000313" key="1">
    <source>
        <dbReference type="EMBL" id="CZT41143.1"/>
    </source>
</evidence>
<dbReference type="EMBL" id="FJVC01000019">
    <property type="protein sequence ID" value="CZT41143.1"/>
    <property type="molecule type" value="Genomic_DNA"/>
</dbReference>
<organism evidence="1 2">
    <name type="scientific">Rhynchosporium secalis</name>
    <name type="common">Barley scald fungus</name>
    <dbReference type="NCBI Taxonomy" id="38038"/>
    <lineage>
        <taxon>Eukaryota</taxon>
        <taxon>Fungi</taxon>
        <taxon>Dikarya</taxon>
        <taxon>Ascomycota</taxon>
        <taxon>Pezizomycotina</taxon>
        <taxon>Leotiomycetes</taxon>
        <taxon>Helotiales</taxon>
        <taxon>Ploettnerulaceae</taxon>
        <taxon>Rhynchosporium</taxon>
    </lineage>
</organism>